<keyword evidence="3" id="KW-1185">Reference proteome</keyword>
<dbReference type="AlphaFoldDB" id="A0A2M9CRF7"/>
<dbReference type="NCBIfam" id="TIGR04183">
    <property type="entry name" value="Por_Secre_tail"/>
    <property type="match status" value="1"/>
</dbReference>
<dbReference type="Proteomes" id="UP000230000">
    <property type="component" value="Unassembled WGS sequence"/>
</dbReference>
<sequence>MKTKWIILLLCLLCSNLLHAQSLAVYVPDRAQLFVFPNDTVSIFSSMINHGSLGSTSGAVVNFLGAQWINSQQASLPDESADGQSGQGGLFRFLAPVGGGRQTIYGGYSLTTGQGPAFPNLSIANPRGVQLGDLGDLHVRHVLNFETGRLYLNGWNLLLGNHDAGLITGFDNQRYVVTDTTVFGGLLYRDRLTPADSSVVFPIGTDDQSYSPAALMLSSGTGRIGMRVFNHVYAHAIRDSINDLDYVKKTWYVQSSNPGVQYNVLLQHQEEDEGPRFSAWRDSSYVSLYDPVQGKWDIDHTSVGRVFEGQIDYANVRLAGHYMNLRQHLQMPDSAGSARYLSVSTLIYSGDVCPSVHYNDLLAVRTSPDYVELFWHSYGERNMAYYVIQRQIDGQPDFVDIDTVQSQAPGGFSTQMLYYHLSDYNPTDQWSYYRVKMVGLTGCIRYTDVMRVPWAAQITITPNPNNGQFTVRLRNVKHPVRMLLVTVWGQTLQQWTVTQDQDIQVQQLNDAIYFVEFYDARDNRYMGQQKVVVIH</sequence>
<proteinExistence type="predicted"/>
<evidence type="ECO:0000313" key="3">
    <source>
        <dbReference type="Proteomes" id="UP000230000"/>
    </source>
</evidence>
<reference evidence="2 3" key="1">
    <citation type="submission" date="2017-11" db="EMBL/GenBank/DDBJ databases">
        <title>Genomic Encyclopedia of Archaeal and Bacterial Type Strains, Phase II (KMG-II): From Individual Species to Whole Genera.</title>
        <authorList>
            <person name="Goeker M."/>
        </authorList>
    </citation>
    <scope>NUCLEOTIDE SEQUENCE [LARGE SCALE GENOMIC DNA]</scope>
    <source>
        <strain evidence="2 3">DSM 27268</strain>
    </source>
</reference>
<evidence type="ECO:0000256" key="1">
    <source>
        <dbReference type="SAM" id="SignalP"/>
    </source>
</evidence>
<organism evidence="2 3">
    <name type="scientific">Thermoflavifilum aggregans</name>
    <dbReference type="NCBI Taxonomy" id="454188"/>
    <lineage>
        <taxon>Bacteria</taxon>
        <taxon>Pseudomonadati</taxon>
        <taxon>Bacteroidota</taxon>
        <taxon>Chitinophagia</taxon>
        <taxon>Chitinophagales</taxon>
        <taxon>Chitinophagaceae</taxon>
        <taxon>Thermoflavifilum</taxon>
    </lineage>
</organism>
<accession>A0A2M9CRF7</accession>
<feature type="signal peptide" evidence="1">
    <location>
        <begin position="1"/>
        <end position="20"/>
    </location>
</feature>
<dbReference type="InterPro" id="IPR026444">
    <property type="entry name" value="Secre_tail"/>
</dbReference>
<keyword evidence="1" id="KW-0732">Signal</keyword>
<feature type="chain" id="PRO_5014961357" evidence="1">
    <location>
        <begin position="21"/>
        <end position="535"/>
    </location>
</feature>
<comment type="caution">
    <text evidence="2">The sequence shown here is derived from an EMBL/GenBank/DDBJ whole genome shotgun (WGS) entry which is preliminary data.</text>
</comment>
<gene>
    <name evidence="2" type="ORF">BXY57_0070</name>
</gene>
<evidence type="ECO:0000313" key="2">
    <source>
        <dbReference type="EMBL" id="PJJ74512.1"/>
    </source>
</evidence>
<dbReference type="EMBL" id="PGFG01000001">
    <property type="protein sequence ID" value="PJJ74512.1"/>
    <property type="molecule type" value="Genomic_DNA"/>
</dbReference>
<name>A0A2M9CRF7_9BACT</name>
<protein>
    <submittedName>
        <fullName evidence="2">Putative secreted protein (Por secretion system target)</fullName>
    </submittedName>
</protein>